<dbReference type="AlphaFoldDB" id="M7ZLT8"/>
<dbReference type="EMBL" id="KD101345">
    <property type="protein sequence ID" value="EMS61062.1"/>
    <property type="molecule type" value="Genomic_DNA"/>
</dbReference>
<name>M7ZLT8_TRIUA</name>
<accession>M7ZLT8</accession>
<organism evidence="1">
    <name type="scientific">Triticum urartu</name>
    <name type="common">Red wild einkorn</name>
    <name type="synonym">Crithodium urartu</name>
    <dbReference type="NCBI Taxonomy" id="4572"/>
    <lineage>
        <taxon>Eukaryota</taxon>
        <taxon>Viridiplantae</taxon>
        <taxon>Streptophyta</taxon>
        <taxon>Embryophyta</taxon>
        <taxon>Tracheophyta</taxon>
        <taxon>Spermatophyta</taxon>
        <taxon>Magnoliopsida</taxon>
        <taxon>Liliopsida</taxon>
        <taxon>Poales</taxon>
        <taxon>Poaceae</taxon>
        <taxon>BOP clade</taxon>
        <taxon>Pooideae</taxon>
        <taxon>Triticodae</taxon>
        <taxon>Triticeae</taxon>
        <taxon>Triticinae</taxon>
        <taxon>Triticum</taxon>
    </lineage>
</organism>
<reference evidence="1" key="1">
    <citation type="journal article" date="2013" name="Nature">
        <title>Draft genome of the wheat A-genome progenitor Triticum urartu.</title>
        <authorList>
            <person name="Ling H.Q."/>
            <person name="Zhao S."/>
            <person name="Liu D."/>
            <person name="Wang J."/>
            <person name="Sun H."/>
            <person name="Zhang C."/>
            <person name="Fan H."/>
            <person name="Li D."/>
            <person name="Dong L."/>
            <person name="Tao Y."/>
            <person name="Gao C."/>
            <person name="Wu H."/>
            <person name="Li Y."/>
            <person name="Cui Y."/>
            <person name="Guo X."/>
            <person name="Zheng S."/>
            <person name="Wang B."/>
            <person name="Yu K."/>
            <person name="Liang Q."/>
            <person name="Yang W."/>
            <person name="Lou X."/>
            <person name="Chen J."/>
            <person name="Feng M."/>
            <person name="Jian J."/>
            <person name="Zhang X."/>
            <person name="Luo G."/>
            <person name="Jiang Y."/>
            <person name="Liu J."/>
            <person name="Wang Z."/>
            <person name="Sha Y."/>
            <person name="Zhang B."/>
            <person name="Wu H."/>
            <person name="Tang D."/>
            <person name="Shen Q."/>
            <person name="Xue P."/>
            <person name="Zou S."/>
            <person name="Wang X."/>
            <person name="Liu X."/>
            <person name="Wang F."/>
            <person name="Yang Y."/>
            <person name="An X."/>
            <person name="Dong Z."/>
            <person name="Zhang K."/>
            <person name="Zhang X."/>
            <person name="Luo M.C."/>
            <person name="Dvorak J."/>
            <person name="Tong Y."/>
            <person name="Wang J."/>
            <person name="Yang H."/>
            <person name="Li Z."/>
            <person name="Wang D."/>
            <person name="Zhang A."/>
            <person name="Wang J."/>
        </authorList>
    </citation>
    <scope>NUCLEOTIDE SEQUENCE</scope>
</reference>
<proteinExistence type="predicted"/>
<sequence length="135" mass="14785">MPPTSWIRLRPSFAFEMPPSGALELWLQHADCGTPATGAEVAVVAPGKVFMTRGWARISSSAVRDRGASSAHHPPLRSSCAVLLRSRPPFFFLHRRHVYLQISTGKLQIFPICLPALSSPLLATRDMTESCKSTS</sequence>
<evidence type="ECO:0000313" key="1">
    <source>
        <dbReference type="EMBL" id="EMS61062.1"/>
    </source>
</evidence>
<gene>
    <name evidence="1" type="ORF">TRIUR3_33111</name>
</gene>
<protein>
    <submittedName>
        <fullName evidence="1">Uncharacterized protein</fullName>
    </submittedName>
</protein>